<dbReference type="EMBL" id="JBAMIC010000014">
    <property type="protein sequence ID" value="KAK7096159.1"/>
    <property type="molecule type" value="Genomic_DNA"/>
</dbReference>
<dbReference type="CDD" id="cd00033">
    <property type="entry name" value="CCP"/>
    <property type="match status" value="1"/>
</dbReference>
<dbReference type="Gene3D" id="2.10.70.10">
    <property type="entry name" value="Complement Module, domain 1"/>
    <property type="match status" value="1"/>
</dbReference>
<protein>
    <submittedName>
        <fullName evidence="9">Uncharacterized protein</fullName>
    </submittedName>
</protein>
<dbReference type="InterPro" id="IPR000436">
    <property type="entry name" value="Sushi_SCR_CCP_dom"/>
</dbReference>
<dbReference type="SUPFAM" id="SSF54277">
    <property type="entry name" value="CAD &amp; PB1 domains"/>
    <property type="match status" value="1"/>
</dbReference>
<dbReference type="Pfam" id="PF02017">
    <property type="entry name" value="CIDE-N"/>
    <property type="match status" value="1"/>
</dbReference>
<evidence type="ECO:0000259" key="7">
    <source>
        <dbReference type="PROSITE" id="PS50923"/>
    </source>
</evidence>
<dbReference type="SUPFAM" id="SSF57535">
    <property type="entry name" value="Complement control module/SCR domain"/>
    <property type="match status" value="1"/>
</dbReference>
<evidence type="ECO:0000256" key="2">
    <source>
        <dbReference type="ARBA" id="ARBA00023157"/>
    </source>
</evidence>
<keyword evidence="10" id="KW-1185">Reference proteome</keyword>
<evidence type="ECO:0000256" key="5">
    <source>
        <dbReference type="SAM" id="MobiDB-lite"/>
    </source>
</evidence>
<dbReference type="AlphaFoldDB" id="A0AAN9B1N7"/>
<keyword evidence="6" id="KW-0472">Membrane</keyword>
<evidence type="ECO:0000256" key="4">
    <source>
        <dbReference type="PROSITE-ProRule" id="PRU00447"/>
    </source>
</evidence>
<accession>A0AAN9B1N7</accession>
<dbReference type="GO" id="GO:0006915">
    <property type="term" value="P:apoptotic process"/>
    <property type="evidence" value="ECO:0007669"/>
    <property type="project" value="UniProtKB-UniRule"/>
</dbReference>
<dbReference type="PROSITE" id="PS51135">
    <property type="entry name" value="CIDE_N"/>
    <property type="match status" value="1"/>
</dbReference>
<sequence length="311" mass="34623">MTDAIQCPDLSEEAARRSVVLSTLNTTITAVVNVTCSFPDHSLVGTNQLTCNASGDQASALWSHPLPECSGNDTGLSDREAIIIGVSCGVVFIILVILIIVALCYHRTKAYTRKKRNERLAATLERLSIRDPLDELVRRESRRSSFGNPVYTVTSADESDTDKRVGGEPRSGNQISRQHLSTWHYPGTAKLSKLTYGPSHLADNSRTGIKLLKLYKIWDYTRTRKQFVFADGLEELVQKGAEKLKLSGPITVVLEEDGTEIDNDAVLRACAGMVFLLLEQNQVWSKPELVLSVHEYSNNVNHYRYDVDEKL</sequence>
<dbReference type="PROSITE" id="PS50923">
    <property type="entry name" value="SUSHI"/>
    <property type="match status" value="1"/>
</dbReference>
<evidence type="ECO:0000313" key="10">
    <source>
        <dbReference type="Proteomes" id="UP001374579"/>
    </source>
</evidence>
<dbReference type="Proteomes" id="UP001374579">
    <property type="component" value="Unassembled WGS sequence"/>
</dbReference>
<feature type="domain" description="Sushi" evidence="7">
    <location>
        <begin position="5"/>
        <end position="71"/>
    </location>
</feature>
<dbReference type="InterPro" id="IPR035976">
    <property type="entry name" value="Sushi/SCR/CCP_sf"/>
</dbReference>
<keyword evidence="2" id="KW-1015">Disulfide bond</keyword>
<organism evidence="9 10">
    <name type="scientific">Littorina saxatilis</name>
    <dbReference type="NCBI Taxonomy" id="31220"/>
    <lineage>
        <taxon>Eukaryota</taxon>
        <taxon>Metazoa</taxon>
        <taxon>Spiralia</taxon>
        <taxon>Lophotrochozoa</taxon>
        <taxon>Mollusca</taxon>
        <taxon>Gastropoda</taxon>
        <taxon>Caenogastropoda</taxon>
        <taxon>Littorinimorpha</taxon>
        <taxon>Littorinoidea</taxon>
        <taxon>Littorinidae</taxon>
        <taxon>Littorina</taxon>
    </lineage>
</organism>
<evidence type="ECO:0000259" key="8">
    <source>
        <dbReference type="PROSITE" id="PS51135"/>
    </source>
</evidence>
<feature type="domain" description="CIDE-N" evidence="8">
    <location>
        <begin position="211"/>
        <end position="286"/>
    </location>
</feature>
<dbReference type="GO" id="GO:0042981">
    <property type="term" value="P:regulation of apoptotic process"/>
    <property type="evidence" value="ECO:0007669"/>
    <property type="project" value="TreeGrafter"/>
</dbReference>
<dbReference type="Gene3D" id="3.10.20.10">
    <property type="match status" value="1"/>
</dbReference>
<keyword evidence="6" id="KW-0812">Transmembrane</keyword>
<name>A0AAN9B1N7_9CAEN</name>
<dbReference type="SMART" id="SM00266">
    <property type="entry name" value="CAD"/>
    <property type="match status" value="1"/>
</dbReference>
<proteinExistence type="predicted"/>
<reference evidence="9 10" key="1">
    <citation type="submission" date="2024-02" db="EMBL/GenBank/DDBJ databases">
        <title>Chromosome-scale genome assembly of the rough periwinkle Littorina saxatilis.</title>
        <authorList>
            <person name="De Jode A."/>
            <person name="Faria R."/>
            <person name="Formenti G."/>
            <person name="Sims Y."/>
            <person name="Smith T.P."/>
            <person name="Tracey A."/>
            <person name="Wood J.M.D."/>
            <person name="Zagrodzka Z.B."/>
            <person name="Johannesson K."/>
            <person name="Butlin R.K."/>
            <person name="Leder E.H."/>
        </authorList>
    </citation>
    <scope>NUCLEOTIDE SEQUENCE [LARGE SCALE GENOMIC DNA]</scope>
    <source>
        <strain evidence="9">Snail1</strain>
        <tissue evidence="9">Muscle</tissue>
    </source>
</reference>
<dbReference type="PANTHER" id="PTHR12306:SF15">
    <property type="entry name" value="DNAATION FACTOR-RELATED PROTEIN 1, ISOFORM B-RELATED"/>
    <property type="match status" value="1"/>
</dbReference>
<keyword evidence="6" id="KW-1133">Transmembrane helix</keyword>
<evidence type="ECO:0000256" key="6">
    <source>
        <dbReference type="SAM" id="Phobius"/>
    </source>
</evidence>
<feature type="region of interest" description="Disordered" evidence="5">
    <location>
        <begin position="148"/>
        <end position="177"/>
    </location>
</feature>
<keyword evidence="3" id="KW-0768">Sushi</keyword>
<feature type="transmembrane region" description="Helical" evidence="6">
    <location>
        <begin position="81"/>
        <end position="105"/>
    </location>
</feature>
<keyword evidence="1 4" id="KW-0053">Apoptosis</keyword>
<gene>
    <name evidence="9" type="ORF">V1264_005492</name>
</gene>
<dbReference type="PANTHER" id="PTHR12306">
    <property type="entry name" value="CELL DEATH ACTIVATOR CIDE"/>
    <property type="match status" value="1"/>
</dbReference>
<evidence type="ECO:0000313" key="9">
    <source>
        <dbReference type="EMBL" id="KAK7096159.1"/>
    </source>
</evidence>
<evidence type="ECO:0000256" key="3">
    <source>
        <dbReference type="PROSITE-ProRule" id="PRU00302"/>
    </source>
</evidence>
<comment type="caution">
    <text evidence="9">The sequence shown here is derived from an EMBL/GenBank/DDBJ whole genome shotgun (WGS) entry which is preliminary data.</text>
</comment>
<dbReference type="InterPro" id="IPR003508">
    <property type="entry name" value="CIDE-N_dom"/>
</dbReference>
<comment type="caution">
    <text evidence="3">Lacks conserved residue(s) required for the propagation of feature annotation.</text>
</comment>
<evidence type="ECO:0000256" key="1">
    <source>
        <dbReference type="ARBA" id="ARBA00022703"/>
    </source>
</evidence>